<dbReference type="Gene3D" id="1.10.10.60">
    <property type="entry name" value="Homeodomain-like"/>
    <property type="match status" value="1"/>
</dbReference>
<organism evidence="3 4">
    <name type="scientific">Phytophthora infestans</name>
    <name type="common">Potato late blight agent</name>
    <name type="synonym">Botrytis infestans</name>
    <dbReference type="NCBI Taxonomy" id="4787"/>
    <lineage>
        <taxon>Eukaryota</taxon>
        <taxon>Sar</taxon>
        <taxon>Stramenopiles</taxon>
        <taxon>Oomycota</taxon>
        <taxon>Peronosporomycetes</taxon>
        <taxon>Peronosporales</taxon>
        <taxon>Peronosporaceae</taxon>
        <taxon>Phytophthora</taxon>
    </lineage>
</organism>
<comment type="caution">
    <text evidence="3">The sequence shown here is derived from an EMBL/GenBank/DDBJ whole genome shotgun (WGS) entry which is preliminary data.</text>
</comment>
<feature type="region of interest" description="Disordered" evidence="1">
    <location>
        <begin position="453"/>
        <end position="518"/>
    </location>
</feature>
<feature type="region of interest" description="Disordered" evidence="1">
    <location>
        <begin position="130"/>
        <end position="266"/>
    </location>
</feature>
<keyword evidence="4" id="KW-1185">Reference proteome</keyword>
<reference evidence="3" key="1">
    <citation type="submission" date="2020-04" db="EMBL/GenBank/DDBJ databases">
        <title>Hybrid Assembly of Korean Phytophthora infestans isolates.</title>
        <authorList>
            <person name="Prokchorchik M."/>
            <person name="Lee Y."/>
            <person name="Seo J."/>
            <person name="Cho J.-H."/>
            <person name="Park Y.-E."/>
            <person name="Jang D.-C."/>
            <person name="Im J.-S."/>
            <person name="Choi J.-G."/>
            <person name="Park H.-J."/>
            <person name="Lee G.-B."/>
            <person name="Lee Y.-G."/>
            <person name="Hong S.-Y."/>
            <person name="Cho K."/>
            <person name="Sohn K.H."/>
        </authorList>
    </citation>
    <scope>NUCLEOTIDE SEQUENCE</scope>
    <source>
        <strain evidence="3">KR_1_A1</strain>
    </source>
</reference>
<gene>
    <name evidence="3" type="ORF">GN244_ATG07908</name>
</gene>
<evidence type="ECO:0000256" key="1">
    <source>
        <dbReference type="SAM" id="MobiDB-lite"/>
    </source>
</evidence>
<sequence length="518" mass="56113">MSREELWAAPTLAALDRVRSRGSSTATAPAPLDNGVRFFLGESDEQEVLGVLRERFRQEQRVTSDDVRFVVRAVASRGGAVNIPPDFPPSLWILEFKRVHGFLQLGGGFALGLPDHLTAGRRIRSGGIARVPASSVSSGGSSDDERDHRGHYVASREPSASARPSARLAYDNGSPVHRTHHQQQRQQQQRRSMIVNDHRAATQWQQRDRPDDVEELSSNDSSGSENGATTGSSSGTGSADLTPPSVATSQNSCEVNAPTSSEKRGYKLSHTVPAETWEKAIAAVEQQGMSLRAAAKIYGVHFAALHRRVKKRAQGGESNKGNNSYFHPSDEAGITRVVVAYAELGVLMTFDELMKLVEAAALRKLPDISVENARRLLVRFQSRNEQSIRHIIEDWPPPVPAVSSGGSTASHYYLEHPGYAYGSKVPSASMQRALAGHVPGTAVAAAPQQVLPPHRLGFGPSSPINGTSRPVLPSMSVRKNSPPLSDSTVTSSLLLPPQLPQREPHSQESSRSRPVMFV</sequence>
<feature type="compositionally biased region" description="Low complexity" evidence="1">
    <location>
        <begin position="221"/>
        <end position="238"/>
    </location>
</feature>
<feature type="compositionally biased region" description="Low complexity" evidence="1">
    <location>
        <begin position="481"/>
        <end position="496"/>
    </location>
</feature>
<dbReference type="Proteomes" id="UP000602510">
    <property type="component" value="Unassembled WGS sequence"/>
</dbReference>
<feature type="compositionally biased region" description="Polar residues" evidence="1">
    <location>
        <begin position="245"/>
        <end position="260"/>
    </location>
</feature>
<protein>
    <submittedName>
        <fullName evidence="3">Helix-turn-helix domain-containing protein</fullName>
    </submittedName>
</protein>
<dbReference type="AlphaFoldDB" id="A0A833SSV0"/>
<evidence type="ECO:0000313" key="3">
    <source>
        <dbReference type="EMBL" id="KAF4039962.1"/>
    </source>
</evidence>
<feature type="compositionally biased region" description="Basic and acidic residues" evidence="1">
    <location>
        <begin position="196"/>
        <end position="210"/>
    </location>
</feature>
<dbReference type="GO" id="GO:0003677">
    <property type="term" value="F:DNA binding"/>
    <property type="evidence" value="ECO:0007669"/>
    <property type="project" value="InterPro"/>
</dbReference>
<dbReference type="EMBL" id="WSZM01000157">
    <property type="protein sequence ID" value="KAF4039962.1"/>
    <property type="molecule type" value="Genomic_DNA"/>
</dbReference>
<dbReference type="Pfam" id="PF05225">
    <property type="entry name" value="HTH_psq"/>
    <property type="match status" value="1"/>
</dbReference>
<evidence type="ECO:0000313" key="4">
    <source>
        <dbReference type="Proteomes" id="UP000602510"/>
    </source>
</evidence>
<feature type="domain" description="HTH psq-type" evidence="2">
    <location>
        <begin position="278"/>
        <end position="312"/>
    </location>
</feature>
<feature type="compositionally biased region" description="Low complexity" evidence="1">
    <location>
        <begin position="155"/>
        <end position="167"/>
    </location>
</feature>
<evidence type="ECO:0000259" key="2">
    <source>
        <dbReference type="Pfam" id="PF05225"/>
    </source>
</evidence>
<feature type="compositionally biased region" description="Low complexity" evidence="1">
    <location>
        <begin position="130"/>
        <end position="141"/>
    </location>
</feature>
<name>A0A833SSV0_PHYIN</name>
<feature type="compositionally biased region" description="Basic and acidic residues" evidence="1">
    <location>
        <begin position="502"/>
        <end position="511"/>
    </location>
</feature>
<proteinExistence type="predicted"/>
<dbReference type="InterPro" id="IPR007889">
    <property type="entry name" value="HTH_Psq"/>
</dbReference>
<accession>A0A833SSV0</accession>